<feature type="transmembrane region" description="Helical" evidence="7">
    <location>
        <begin position="211"/>
        <end position="233"/>
    </location>
</feature>
<evidence type="ECO:0000256" key="2">
    <source>
        <dbReference type="ARBA" id="ARBA00022475"/>
    </source>
</evidence>
<feature type="transmembrane region" description="Helical" evidence="7">
    <location>
        <begin position="101"/>
        <end position="124"/>
    </location>
</feature>
<dbReference type="EC" id="2.7.8.-" evidence="8"/>
<name>A0ABV4BDZ5_9GAMM</name>
<keyword evidence="2" id="KW-1003">Cell membrane</keyword>
<dbReference type="GO" id="GO:0016740">
    <property type="term" value="F:transferase activity"/>
    <property type="evidence" value="ECO:0007669"/>
    <property type="project" value="UniProtKB-KW"/>
</dbReference>
<sequence length="353" mass="37356">MGQMQFVASGLFGFFVTALLIAHLIPIARRVDLVDRPGGRKCHANPTPLIGGVAMFIGFALAVLTLEVPLSPFKALFAGAIVLVVVGVLDDHRDLSARSRFVAQIGAGLLMALWGGVLLADLGYLLSNQLWVLGLLAIPVTVFATVGVINATNMIDGLDGLAASLVLVTIGALMLVAWHGAATTELGILTVLAGVTLGFLVFNLRRRGPALVFMGDAGSMFLGFVLVWFLVAFTQGSDRLMAPTTALWLFALPLIDTFQVIIKRAAQGRSPFSADRAHCHHVLQDAGLSRRQTLAAMVGLALAAAAAGLAGHWLAVPEPWMLGGFLTFTAMIAVGLRHAPRLIPSRPRAFDLD</sequence>
<reference evidence="8 9" key="1">
    <citation type="submission" date="2024-05" db="EMBL/GenBank/DDBJ databases">
        <title>Genome Sequence and Characterization of the New Strain Purple Sulfur Bacterium of Genus Thioalkalicoccus.</title>
        <authorList>
            <person name="Bryantseva I.A."/>
            <person name="Kyndt J.A."/>
            <person name="Imhoff J.F."/>
        </authorList>
    </citation>
    <scope>NUCLEOTIDE SEQUENCE [LARGE SCALE GENOMIC DNA]</scope>
    <source>
        <strain evidence="8 9">Um2</strain>
    </source>
</reference>
<feature type="transmembrane region" description="Helical" evidence="7">
    <location>
        <begin position="161"/>
        <end position="180"/>
    </location>
</feature>
<evidence type="ECO:0000256" key="6">
    <source>
        <dbReference type="ARBA" id="ARBA00023136"/>
    </source>
</evidence>
<keyword evidence="3 8" id="KW-0808">Transferase</keyword>
<dbReference type="PANTHER" id="PTHR22926">
    <property type="entry name" value="PHOSPHO-N-ACETYLMURAMOYL-PENTAPEPTIDE-TRANSFERASE"/>
    <property type="match status" value="1"/>
</dbReference>
<gene>
    <name evidence="8" type="ORF">ABC977_03520</name>
</gene>
<evidence type="ECO:0000256" key="1">
    <source>
        <dbReference type="ARBA" id="ARBA00004651"/>
    </source>
</evidence>
<dbReference type="PANTHER" id="PTHR22926:SF3">
    <property type="entry name" value="UNDECAPRENYL-PHOSPHATE ALPHA-N-ACETYLGLUCOSAMINYL 1-PHOSPHATE TRANSFERASE"/>
    <property type="match status" value="1"/>
</dbReference>
<feature type="transmembrane region" description="Helical" evidence="7">
    <location>
        <begin position="294"/>
        <end position="314"/>
    </location>
</feature>
<feature type="transmembrane region" description="Helical" evidence="7">
    <location>
        <begin position="186"/>
        <end position="204"/>
    </location>
</feature>
<dbReference type="InterPro" id="IPR018480">
    <property type="entry name" value="PNAcMuramoyl-5peptid_Trfase_CS"/>
</dbReference>
<dbReference type="Pfam" id="PF00953">
    <property type="entry name" value="Glycos_transf_4"/>
    <property type="match status" value="1"/>
</dbReference>
<dbReference type="RefSeq" id="WP_369665855.1">
    <property type="nucleotide sequence ID" value="NZ_JBDKXB010000003.1"/>
</dbReference>
<keyword evidence="9" id="KW-1185">Reference proteome</keyword>
<proteinExistence type="predicted"/>
<evidence type="ECO:0000256" key="4">
    <source>
        <dbReference type="ARBA" id="ARBA00022692"/>
    </source>
</evidence>
<feature type="transmembrane region" description="Helical" evidence="7">
    <location>
        <begin position="49"/>
        <end position="66"/>
    </location>
</feature>
<feature type="transmembrane region" description="Helical" evidence="7">
    <location>
        <begin position="320"/>
        <end position="339"/>
    </location>
</feature>
<feature type="transmembrane region" description="Helical" evidence="7">
    <location>
        <begin position="72"/>
        <end position="89"/>
    </location>
</feature>
<comment type="subcellular location">
    <subcellularLocation>
        <location evidence="1">Cell membrane</location>
        <topology evidence="1">Multi-pass membrane protein</topology>
    </subcellularLocation>
</comment>
<dbReference type="CDD" id="cd06853">
    <property type="entry name" value="GT_WecA_like"/>
    <property type="match status" value="1"/>
</dbReference>
<accession>A0ABV4BDZ5</accession>
<keyword evidence="5 7" id="KW-1133">Transmembrane helix</keyword>
<organism evidence="8 9">
    <name type="scientific">Thioalkalicoccus limnaeus</name>
    <dbReference type="NCBI Taxonomy" id="120681"/>
    <lineage>
        <taxon>Bacteria</taxon>
        <taxon>Pseudomonadati</taxon>
        <taxon>Pseudomonadota</taxon>
        <taxon>Gammaproteobacteria</taxon>
        <taxon>Chromatiales</taxon>
        <taxon>Chromatiaceae</taxon>
        <taxon>Thioalkalicoccus</taxon>
    </lineage>
</organism>
<feature type="transmembrane region" description="Helical" evidence="7">
    <location>
        <begin position="130"/>
        <end position="149"/>
    </location>
</feature>
<dbReference type="Proteomes" id="UP001564408">
    <property type="component" value="Unassembled WGS sequence"/>
</dbReference>
<keyword evidence="4 7" id="KW-0812">Transmembrane</keyword>
<comment type="caution">
    <text evidence="8">The sequence shown here is derived from an EMBL/GenBank/DDBJ whole genome shotgun (WGS) entry which is preliminary data.</text>
</comment>
<evidence type="ECO:0000313" key="9">
    <source>
        <dbReference type="Proteomes" id="UP001564408"/>
    </source>
</evidence>
<feature type="transmembrane region" description="Helical" evidence="7">
    <location>
        <begin position="6"/>
        <end position="28"/>
    </location>
</feature>
<dbReference type="EMBL" id="JBDKXB010000003">
    <property type="protein sequence ID" value="MEY6431473.1"/>
    <property type="molecule type" value="Genomic_DNA"/>
</dbReference>
<feature type="transmembrane region" description="Helical" evidence="7">
    <location>
        <begin position="245"/>
        <end position="262"/>
    </location>
</feature>
<evidence type="ECO:0000256" key="3">
    <source>
        <dbReference type="ARBA" id="ARBA00022679"/>
    </source>
</evidence>
<dbReference type="InterPro" id="IPR000715">
    <property type="entry name" value="Glycosyl_transferase_4"/>
</dbReference>
<protein>
    <submittedName>
        <fullName evidence="8">MraY family glycosyltransferase</fullName>
        <ecNumber evidence="8">2.7.8.-</ecNumber>
    </submittedName>
</protein>
<keyword evidence="6 7" id="KW-0472">Membrane</keyword>
<evidence type="ECO:0000313" key="8">
    <source>
        <dbReference type="EMBL" id="MEY6431473.1"/>
    </source>
</evidence>
<dbReference type="PROSITE" id="PS01348">
    <property type="entry name" value="MRAY_2"/>
    <property type="match status" value="1"/>
</dbReference>
<evidence type="ECO:0000256" key="7">
    <source>
        <dbReference type="SAM" id="Phobius"/>
    </source>
</evidence>
<evidence type="ECO:0000256" key="5">
    <source>
        <dbReference type="ARBA" id="ARBA00022989"/>
    </source>
</evidence>